<evidence type="ECO:0000259" key="12">
    <source>
        <dbReference type="PROSITE" id="PS51352"/>
    </source>
</evidence>
<proteinExistence type="inferred from homology"/>
<evidence type="ECO:0000256" key="11">
    <source>
        <dbReference type="ARBA" id="ARBA00049091"/>
    </source>
</evidence>
<dbReference type="InterPro" id="IPR013766">
    <property type="entry name" value="Thioredoxin_domain"/>
</dbReference>
<gene>
    <name evidence="13" type="ORF">ACFQZX_00170</name>
</gene>
<feature type="domain" description="Thioredoxin" evidence="12">
    <location>
        <begin position="49"/>
        <end position="217"/>
    </location>
</feature>
<dbReference type="Proteomes" id="UP001597010">
    <property type="component" value="Unassembled WGS sequence"/>
</dbReference>
<evidence type="ECO:0000313" key="14">
    <source>
        <dbReference type="Proteomes" id="UP001597010"/>
    </source>
</evidence>
<evidence type="ECO:0000256" key="1">
    <source>
        <dbReference type="ARBA" id="ARBA00003330"/>
    </source>
</evidence>
<dbReference type="RefSeq" id="WP_377110718.1">
    <property type="nucleotide sequence ID" value="NZ_JBHTHZ010000001.1"/>
</dbReference>
<accession>A0ABW3AMD8</accession>
<evidence type="ECO:0000256" key="9">
    <source>
        <dbReference type="ARBA" id="ARBA00038489"/>
    </source>
</evidence>
<name>A0ABW3AMD8_9SPHI</name>
<dbReference type="SUPFAM" id="SSF52833">
    <property type="entry name" value="Thioredoxin-like"/>
    <property type="match status" value="1"/>
</dbReference>
<evidence type="ECO:0000256" key="4">
    <source>
        <dbReference type="ARBA" id="ARBA00022862"/>
    </source>
</evidence>
<keyword evidence="5" id="KW-0560">Oxidoreductase</keyword>
<evidence type="ECO:0000256" key="2">
    <source>
        <dbReference type="ARBA" id="ARBA00013017"/>
    </source>
</evidence>
<keyword evidence="14" id="KW-1185">Reference proteome</keyword>
<evidence type="ECO:0000256" key="8">
    <source>
        <dbReference type="ARBA" id="ARBA00032824"/>
    </source>
</evidence>
<keyword evidence="3" id="KW-0575">Peroxidase</keyword>
<dbReference type="CDD" id="cd02970">
    <property type="entry name" value="PRX_like2"/>
    <property type="match status" value="1"/>
</dbReference>
<keyword evidence="7" id="KW-0676">Redox-active center</keyword>
<dbReference type="Gene3D" id="3.40.30.10">
    <property type="entry name" value="Glutaredoxin"/>
    <property type="match status" value="1"/>
</dbReference>
<evidence type="ECO:0000256" key="7">
    <source>
        <dbReference type="ARBA" id="ARBA00023284"/>
    </source>
</evidence>
<sequence length="222" mass="24328">MIRIFTIVSITLLTFMTVTRSGAKPLMKSQTDTLKTQTYPEIPTDISPLLIGEKIPVVKLPAADGRLYDLNAAVSQKPTILVFYRGGWCPFCNRELAGIQSIQADLVKMGYQIIAISTDSPSNLSKSAEKNQLTYTLLSDADLAVSKQFGLAFKAPEGYSKTLETGSEGKNTEKLLPVPSVFILDKKGAIQFEYINPDYRQRISTELMTAVAGALIKSITVK</sequence>
<dbReference type="EC" id="1.11.1.24" evidence="2"/>
<evidence type="ECO:0000256" key="6">
    <source>
        <dbReference type="ARBA" id="ARBA00023157"/>
    </source>
</evidence>
<evidence type="ECO:0000256" key="3">
    <source>
        <dbReference type="ARBA" id="ARBA00022559"/>
    </source>
</evidence>
<dbReference type="Pfam" id="PF00578">
    <property type="entry name" value="AhpC-TSA"/>
    <property type="match status" value="1"/>
</dbReference>
<evidence type="ECO:0000256" key="5">
    <source>
        <dbReference type="ARBA" id="ARBA00023002"/>
    </source>
</evidence>
<evidence type="ECO:0000256" key="10">
    <source>
        <dbReference type="ARBA" id="ARBA00042639"/>
    </source>
</evidence>
<comment type="similarity">
    <text evidence="9">Belongs to the peroxiredoxin family. BCP/PrxQ subfamily.</text>
</comment>
<dbReference type="PANTHER" id="PTHR42801:SF7">
    <property type="entry name" value="SLL1159 PROTEIN"/>
    <property type="match status" value="1"/>
</dbReference>
<keyword evidence="6" id="KW-1015">Disulfide bond</keyword>
<protein>
    <recommendedName>
        <fullName evidence="2">thioredoxin-dependent peroxiredoxin</fullName>
        <ecNumber evidence="2">1.11.1.24</ecNumber>
    </recommendedName>
    <alternativeName>
        <fullName evidence="8">Thioredoxin peroxidase</fullName>
    </alternativeName>
    <alternativeName>
        <fullName evidence="10">Thioredoxin-dependent peroxiredoxin Bcp</fullName>
    </alternativeName>
</protein>
<keyword evidence="4" id="KW-0049">Antioxidant</keyword>
<reference evidence="14" key="1">
    <citation type="journal article" date="2019" name="Int. J. Syst. Evol. Microbiol.">
        <title>The Global Catalogue of Microorganisms (GCM) 10K type strain sequencing project: providing services to taxonomists for standard genome sequencing and annotation.</title>
        <authorList>
            <consortium name="The Broad Institute Genomics Platform"/>
            <consortium name="The Broad Institute Genome Sequencing Center for Infectious Disease"/>
            <person name="Wu L."/>
            <person name="Ma J."/>
        </authorList>
    </citation>
    <scope>NUCLEOTIDE SEQUENCE [LARGE SCALE GENOMIC DNA]</scope>
    <source>
        <strain evidence="14">CCUG 61484</strain>
    </source>
</reference>
<comment type="catalytic activity">
    <reaction evidence="11">
        <text>a hydroperoxide + [thioredoxin]-dithiol = an alcohol + [thioredoxin]-disulfide + H2O</text>
        <dbReference type="Rhea" id="RHEA:62620"/>
        <dbReference type="Rhea" id="RHEA-COMP:10698"/>
        <dbReference type="Rhea" id="RHEA-COMP:10700"/>
        <dbReference type="ChEBI" id="CHEBI:15377"/>
        <dbReference type="ChEBI" id="CHEBI:29950"/>
        <dbReference type="ChEBI" id="CHEBI:30879"/>
        <dbReference type="ChEBI" id="CHEBI:35924"/>
        <dbReference type="ChEBI" id="CHEBI:50058"/>
        <dbReference type="EC" id="1.11.1.24"/>
    </reaction>
</comment>
<dbReference type="InterPro" id="IPR000866">
    <property type="entry name" value="AhpC/TSA"/>
</dbReference>
<dbReference type="PROSITE" id="PS51352">
    <property type="entry name" value="THIOREDOXIN_2"/>
    <property type="match status" value="1"/>
</dbReference>
<evidence type="ECO:0000313" key="13">
    <source>
        <dbReference type="EMBL" id="MFD0792005.1"/>
    </source>
</evidence>
<dbReference type="InterPro" id="IPR036249">
    <property type="entry name" value="Thioredoxin-like_sf"/>
</dbReference>
<dbReference type="InterPro" id="IPR050924">
    <property type="entry name" value="Peroxiredoxin_BCP/PrxQ"/>
</dbReference>
<organism evidence="13 14">
    <name type="scientific">Mucilaginibacter litoreus</name>
    <dbReference type="NCBI Taxonomy" id="1048221"/>
    <lineage>
        <taxon>Bacteria</taxon>
        <taxon>Pseudomonadati</taxon>
        <taxon>Bacteroidota</taxon>
        <taxon>Sphingobacteriia</taxon>
        <taxon>Sphingobacteriales</taxon>
        <taxon>Sphingobacteriaceae</taxon>
        <taxon>Mucilaginibacter</taxon>
    </lineage>
</organism>
<dbReference type="PANTHER" id="PTHR42801">
    <property type="entry name" value="THIOREDOXIN-DEPENDENT PEROXIDE REDUCTASE"/>
    <property type="match status" value="1"/>
</dbReference>
<comment type="function">
    <text evidence="1">Thiol-specific peroxidase that catalyzes the reduction of hydrogen peroxide and organic hydroperoxides to water and alcohols, respectively. Plays a role in cell protection against oxidative stress by detoxifying peroxides and as sensor of hydrogen peroxide-mediated signaling events.</text>
</comment>
<comment type="caution">
    <text evidence="13">The sequence shown here is derived from an EMBL/GenBank/DDBJ whole genome shotgun (WGS) entry which is preliminary data.</text>
</comment>
<dbReference type="EMBL" id="JBHTHZ010000001">
    <property type="protein sequence ID" value="MFD0792005.1"/>
    <property type="molecule type" value="Genomic_DNA"/>
</dbReference>